<evidence type="ECO:0000259" key="1">
    <source>
        <dbReference type="Pfam" id="PF25339"/>
    </source>
</evidence>
<reference evidence="2" key="1">
    <citation type="submission" date="2018-11" db="EMBL/GenBank/DDBJ databases">
        <authorList>
            <consortium name="Pathogen Informatics"/>
        </authorList>
    </citation>
    <scope>NUCLEOTIDE SEQUENCE</scope>
</reference>
<proteinExistence type="predicted"/>
<comment type="caution">
    <text evidence="2">The sequence shown here is derived from an EMBL/GenBank/DDBJ whole genome shotgun (WGS) entry which is preliminary data.</text>
</comment>
<sequence length="161" mass="17929">MKLSSSHMSGSKAINLGKFSKKSIDLTSSLVRVHTSLPPGLYEGPVSRHLVLCITFFRWTAHNGSIGVRSRETDVSERPTQRSSLKFRQTEPKSVQVRVVWWGENVVAASSTLGVGLYGAIFTPRLSNRSSINIPVRTKAYYPVHVPISHLIAYLNEFCEN</sequence>
<evidence type="ECO:0000313" key="3">
    <source>
        <dbReference type="Proteomes" id="UP000784294"/>
    </source>
</evidence>
<dbReference type="AlphaFoldDB" id="A0A448X100"/>
<keyword evidence="3" id="KW-1185">Reference proteome</keyword>
<dbReference type="EMBL" id="CAAALY010071354">
    <property type="protein sequence ID" value="VEL25046.1"/>
    <property type="molecule type" value="Genomic_DNA"/>
</dbReference>
<organism evidence="2 3">
    <name type="scientific">Protopolystoma xenopodis</name>
    <dbReference type="NCBI Taxonomy" id="117903"/>
    <lineage>
        <taxon>Eukaryota</taxon>
        <taxon>Metazoa</taxon>
        <taxon>Spiralia</taxon>
        <taxon>Lophotrochozoa</taxon>
        <taxon>Platyhelminthes</taxon>
        <taxon>Monogenea</taxon>
        <taxon>Polyopisthocotylea</taxon>
        <taxon>Polystomatidea</taxon>
        <taxon>Polystomatidae</taxon>
        <taxon>Protopolystoma</taxon>
    </lineage>
</organism>
<protein>
    <recommendedName>
        <fullName evidence="1">C2CD3 N-terminal C2 domain-containing protein</fullName>
    </recommendedName>
</protein>
<dbReference type="Pfam" id="PF25339">
    <property type="entry name" value="C2_C2CD3_N"/>
    <property type="match status" value="1"/>
</dbReference>
<name>A0A448X100_9PLAT</name>
<accession>A0A448X100</accession>
<feature type="domain" description="C2CD3 N-terminal C2" evidence="1">
    <location>
        <begin position="34"/>
        <end position="157"/>
    </location>
</feature>
<dbReference type="Proteomes" id="UP000784294">
    <property type="component" value="Unassembled WGS sequence"/>
</dbReference>
<evidence type="ECO:0000313" key="2">
    <source>
        <dbReference type="EMBL" id="VEL25046.1"/>
    </source>
</evidence>
<dbReference type="InterPro" id="IPR057537">
    <property type="entry name" value="C2_C2CD3_N"/>
</dbReference>
<gene>
    <name evidence="2" type="ORF">PXEA_LOCUS18486</name>
</gene>